<protein>
    <submittedName>
        <fullName evidence="1">Uncharacterized protein</fullName>
    </submittedName>
</protein>
<comment type="caution">
    <text evidence="1">The sequence shown here is derived from an EMBL/GenBank/DDBJ whole genome shotgun (WGS) entry which is preliminary data.</text>
</comment>
<dbReference type="EMBL" id="JAVFKD010000002">
    <property type="protein sequence ID" value="KAK5996661.1"/>
    <property type="molecule type" value="Genomic_DNA"/>
</dbReference>
<proteinExistence type="predicted"/>
<sequence>MLDDFTNIGESPISEIFGGANVEINDQRPVLAIAARLVSSSGSRISYEIGSSFFVNSPFAILVMIMRAQEF</sequence>
<gene>
    <name evidence="1" type="ORF">PT974_02000</name>
</gene>
<evidence type="ECO:0000313" key="2">
    <source>
        <dbReference type="Proteomes" id="UP001338125"/>
    </source>
</evidence>
<accession>A0ABR0SY21</accession>
<reference evidence="1 2" key="1">
    <citation type="submission" date="2024-01" db="EMBL/GenBank/DDBJ databases">
        <title>Complete genome of Cladobotryum mycophilum ATHUM6906.</title>
        <authorList>
            <person name="Christinaki A.C."/>
            <person name="Myridakis A.I."/>
            <person name="Kouvelis V.N."/>
        </authorList>
    </citation>
    <scope>NUCLEOTIDE SEQUENCE [LARGE SCALE GENOMIC DNA]</scope>
    <source>
        <strain evidence="1 2">ATHUM6906</strain>
    </source>
</reference>
<organism evidence="1 2">
    <name type="scientific">Cladobotryum mycophilum</name>
    <dbReference type="NCBI Taxonomy" id="491253"/>
    <lineage>
        <taxon>Eukaryota</taxon>
        <taxon>Fungi</taxon>
        <taxon>Dikarya</taxon>
        <taxon>Ascomycota</taxon>
        <taxon>Pezizomycotina</taxon>
        <taxon>Sordariomycetes</taxon>
        <taxon>Hypocreomycetidae</taxon>
        <taxon>Hypocreales</taxon>
        <taxon>Hypocreaceae</taxon>
        <taxon>Cladobotryum</taxon>
    </lineage>
</organism>
<dbReference type="Proteomes" id="UP001338125">
    <property type="component" value="Unassembled WGS sequence"/>
</dbReference>
<keyword evidence="2" id="KW-1185">Reference proteome</keyword>
<evidence type="ECO:0000313" key="1">
    <source>
        <dbReference type="EMBL" id="KAK5996661.1"/>
    </source>
</evidence>
<name>A0ABR0SY21_9HYPO</name>